<dbReference type="InterPro" id="IPR006162">
    <property type="entry name" value="Ppantetheine_attach_site"/>
</dbReference>
<dbReference type="CDD" id="cd05918">
    <property type="entry name" value="A_NRPS_SidN3_like"/>
    <property type="match status" value="2"/>
</dbReference>
<dbReference type="PROSITE" id="PS00012">
    <property type="entry name" value="PHOSPHOPANTETHEINE"/>
    <property type="match status" value="1"/>
</dbReference>
<dbReference type="GO" id="GO:0016874">
    <property type="term" value="F:ligase activity"/>
    <property type="evidence" value="ECO:0007669"/>
    <property type="project" value="UniProtKB-KW"/>
</dbReference>
<evidence type="ECO:0000256" key="3">
    <source>
        <dbReference type="ARBA" id="ARBA00022598"/>
    </source>
</evidence>
<evidence type="ECO:0000256" key="2">
    <source>
        <dbReference type="ARBA" id="ARBA00022553"/>
    </source>
</evidence>
<comment type="similarity">
    <text evidence="4">Belongs to the NRP synthetase family.</text>
</comment>
<dbReference type="InterPro" id="IPR020845">
    <property type="entry name" value="AMP-binding_CS"/>
</dbReference>
<feature type="domain" description="Carrier" evidence="5">
    <location>
        <begin position="587"/>
        <end position="663"/>
    </location>
</feature>
<dbReference type="GO" id="GO:0043041">
    <property type="term" value="P:amino acid activation for nonribosomal peptide biosynthetic process"/>
    <property type="evidence" value="ECO:0007669"/>
    <property type="project" value="TreeGrafter"/>
</dbReference>
<accession>A0A370P921</accession>
<dbReference type="EMBL" id="KZ851864">
    <property type="protein sequence ID" value="RDK38678.1"/>
    <property type="molecule type" value="Genomic_DNA"/>
</dbReference>
<dbReference type="FunFam" id="1.10.1200.10:FF:000005">
    <property type="entry name" value="Nonribosomal peptide synthetase 1"/>
    <property type="match status" value="1"/>
</dbReference>
<gene>
    <name evidence="6" type="ORF">M752DRAFT_338853</name>
</gene>
<dbReference type="Pfam" id="PF00501">
    <property type="entry name" value="AMP-binding"/>
    <property type="match status" value="2"/>
</dbReference>
<dbReference type="PROSITE" id="PS50075">
    <property type="entry name" value="CARRIER"/>
    <property type="match status" value="2"/>
</dbReference>
<keyword evidence="3" id="KW-0436">Ligase</keyword>
<dbReference type="FunFam" id="3.30.300.30:FF:000015">
    <property type="entry name" value="Nonribosomal peptide synthase SidD"/>
    <property type="match status" value="2"/>
</dbReference>
<dbReference type="SUPFAM" id="SSF56801">
    <property type="entry name" value="Acetyl-CoA synthetase-like"/>
    <property type="match status" value="2"/>
</dbReference>
<dbReference type="InterPro" id="IPR000873">
    <property type="entry name" value="AMP-dep_synth/lig_dom"/>
</dbReference>
<dbReference type="CDD" id="cd19545">
    <property type="entry name" value="FUM14_C_NRPS-like"/>
    <property type="match status" value="1"/>
</dbReference>
<dbReference type="InterPro" id="IPR045851">
    <property type="entry name" value="AMP-bd_C_sf"/>
</dbReference>
<dbReference type="FunFam" id="3.40.50.980:FF:000001">
    <property type="entry name" value="Non-ribosomal peptide synthetase"/>
    <property type="match status" value="1"/>
</dbReference>
<dbReference type="FunFam" id="3.30.559.30:FF:000003">
    <property type="entry name" value="Nonribosomal peptide synthase SidD"/>
    <property type="match status" value="1"/>
</dbReference>
<evidence type="ECO:0000313" key="6">
    <source>
        <dbReference type="EMBL" id="RDK38678.1"/>
    </source>
</evidence>
<dbReference type="GO" id="GO:0031177">
    <property type="term" value="F:phosphopantetheine binding"/>
    <property type="evidence" value="ECO:0007669"/>
    <property type="project" value="TreeGrafter"/>
</dbReference>
<reference evidence="6 7" key="1">
    <citation type="submission" date="2018-07" db="EMBL/GenBank/DDBJ databases">
        <title>Section-level genome sequencing of Aspergillus section Nigri to investigate inter- and intra-species variation.</title>
        <authorList>
            <consortium name="DOE Joint Genome Institute"/>
            <person name="Vesth T.C."/>
            <person name="Nybo J.L."/>
            <person name="Theobald S."/>
            <person name="Frisvad J.C."/>
            <person name="Larsen T.O."/>
            <person name="Nielsen K.F."/>
            <person name="Hoof J.B."/>
            <person name="Brandl J."/>
            <person name="Salamov A."/>
            <person name="Riley R."/>
            <person name="Gladden J.M."/>
            <person name="Phatale P."/>
            <person name="Nielsen M.T."/>
            <person name="Lyhne E.K."/>
            <person name="Kogle M.E."/>
            <person name="Strasser K."/>
            <person name="McDonnell E."/>
            <person name="Barry K."/>
            <person name="Clum A."/>
            <person name="Chen C."/>
            <person name="Nolan M."/>
            <person name="Sandor L."/>
            <person name="Kuo A."/>
            <person name="Lipzen A."/>
            <person name="Hainaut M."/>
            <person name="Drula E."/>
            <person name="Tsang A."/>
            <person name="Magnuson J.K."/>
            <person name="Henrissat B."/>
            <person name="Wiebenga A."/>
            <person name="Simmons B.A."/>
            <person name="Makela M.R."/>
            <person name="De vries R.P."/>
            <person name="Grigoriev I.V."/>
            <person name="Mortensen U.H."/>
            <person name="Baker S.E."/>
            <person name="Andersen M.R."/>
        </authorList>
    </citation>
    <scope>NUCLEOTIDE SEQUENCE [LARGE SCALE GENOMIC DNA]</scope>
    <source>
        <strain evidence="6 7">ATCC 13157</strain>
    </source>
</reference>
<dbReference type="InterPro" id="IPR036736">
    <property type="entry name" value="ACP-like_sf"/>
</dbReference>
<dbReference type="InterPro" id="IPR009081">
    <property type="entry name" value="PP-bd_ACP"/>
</dbReference>
<dbReference type="GO" id="GO:0005737">
    <property type="term" value="C:cytoplasm"/>
    <property type="evidence" value="ECO:0007669"/>
    <property type="project" value="TreeGrafter"/>
</dbReference>
<dbReference type="Gene3D" id="3.30.300.30">
    <property type="match status" value="2"/>
</dbReference>
<name>A0A370P921_ASPPH</name>
<dbReference type="Pfam" id="PF00550">
    <property type="entry name" value="PP-binding"/>
    <property type="match status" value="2"/>
</dbReference>
<evidence type="ECO:0000259" key="5">
    <source>
        <dbReference type="PROSITE" id="PS50075"/>
    </source>
</evidence>
<protein>
    <submittedName>
        <fullName evidence="6">Acetyl-CoA synthetase-like protein</fullName>
    </submittedName>
</protein>
<evidence type="ECO:0000256" key="4">
    <source>
        <dbReference type="ARBA" id="ARBA00029454"/>
    </source>
</evidence>
<dbReference type="FunFam" id="3.40.50.12780:FF:000014">
    <property type="entry name" value="Nonribosomal peptide synthetase 1"/>
    <property type="match status" value="2"/>
</dbReference>
<dbReference type="Gene3D" id="3.30.559.10">
    <property type="entry name" value="Chloramphenicol acetyltransferase-like domain"/>
    <property type="match status" value="2"/>
</dbReference>
<proteinExistence type="inferred from homology"/>
<sequence>MSDRIHTEETCQTWPWSQPVIPEVRATAHGLILGWAASQPHSLAISAWDGELTYGELDRLVRRLAGYLVNHGIGPDEIVPLYFDKSCWTIVSMLAVLQAGGAFLALDPAQPKHRHADMLVQTRSRLALTSAKYAETCRELVPEIFEVAVEQLNNLKDPEDLPVVSPDTAAYTIFTSGSTGKPKGVVIEHAQLCTSSLAGGKAMGFDTRQPRMLQFASYAFDACILEIMNTLVYGGCLCVPSAWARMNGLPEAMNQMKVTSAFFTPSLLRNLDPGSMETLDTLVVGGERVPRDLVDQWAPRLRLMVLAYGPTECTVACMALAISEPTPLYESGNLGQAITGRAWIVDEDDCDRLAPIGAVGELLIDGPVLARGYLHNDAQTQQAFIPCPRWMPESMRTSTERMYRTGDLVKFTPEGSLCYVGRRDNQVKIRGQRLEMGEVEYQLQSCLTGLAIGVAEAVADVLTPAGKTDAGPILVGFLRMASETAINQVGYLDWEREEGGSPVIVTSDAQQQQFSTLVTDIISSMTRTLPPYAVPSIYVPLKQLPLSVSGKTDLKRLRSIAGELTASQLAGFTCTTTDSMSDEQAHMPATPAERQLQALWSNLFHTEPESISVQDNFLWLGGDSVVAIGLVAAARSAGLILTVETILSHPVLSDMAAHATIAETDSGNAPDTIPAIPAFALLESSECVEEVCRLASDQCQIDPSLIEDIYPCSPVQEALMALSIKSPSAYIMQFVHLLPASIDLERFKAAWQIVALQNPILRTRFVNDDARGTLQVVVNEQIPWTKMDDQVSLQSFLVEDLNNSLRPGQPMSRCAIWRRSCSDFPDSSGYHFVWTVHHSILDGWSLPLVLSRVQQAYLEEQQHDVVEQTRGFNSFIHHLSTIDIDAAKAFWSAKLAGAAVCDFLSLPSHDYHAVGNAHLDLATTILPRKQESGITTATIIKAAWALLVGSYSNVTDVVTGLTLSGRTTQLPGIESLVGPTISTVPFRVGFQKDQLIVDLLQKIQKEYLDLLPHQHIGLQRISRINHETRDTCNLRSLLVIQSTGQQSKTSSNLLSDTKVMPVRLDFALTIECTLEAANRVQIRAMYDDRVLEHAQVQTLLDQFEHMLQLLAREEPTTRVAEVCGISKAGMAQVLQWNDTVPEVFDACLHQLVDRRCESQPEAPSICAWDGEMSYGELAELTTSLASHLTQQHAVGPGVVVPVCFEKSKWTIVAMLAALKAGAAVVCLDPEHPTHRLATILHDLGESCARCVLTSTKNAAIFIAMELANPVAVDSSLFQDLQASSSLYTLTPVPTAPHDPALVVFTSGSTGKPKGIVIEHKAVCTSLREHGAAIKLGTHSRVLQFAAYTFDISFGDIFATLVHGGCICIPSASDRLNDLPGAIRSLGANHVSLTAAVINQLQPAQVPDLRVLVSAGEAMSKDLVEQWADHVQLINMYGPAECTIYSIGTEVIQRADAPSVIGRGVGSAVWIADVDNSRFLAPIGAVGEILIEGPILARGYLNDDLKTRASFIMAPPWMPDNRLSRRLYKTGDLARYTSDGRISFIGRADGQVKLRGQRVEIGEIEYNLRHVLAGAAVTGLVVDVVQLLEQKKSALAAFLVPHQHDIIGNEVGDDNAQDIIASSAEALNQLSLLTRGLENKLRAVLPGYMVPTVFIPLRRVPLSGSGKVDRKLLRQLASRLSEQELALFRGHSQSERSLTTMTAREQQLRGLWQSLLETKNVSSDDNFFHLGGDSITAMRLVAAARKEGLSLTVEQILRSPVLSDMAEALIPCEQKAVALVEPFALLPHNRQTELLAVAASQCGISTSVIEDMYPTTPVQDYFAAPWTRYQAQCVFIIPPSIDLVRFMAAWDAVATARPLLRTRLIQIDPSLLGRTSGHAQTVIKENIRWQRETCLESYLERDRQASMGFGDALNRFCIVEENNGRDSRRFFVWSGSHASYDGVSLDLTFKDVERAYHTGSPPIRGLQFNQFLKHVLQSDMSTKATAFWHSQLSGFQQQKQQPGSTTLCTVPHGYQPNPETKLCRDFDVQPRNGGQSGITLSTMVEVAMALVFSRLLGTSDVVFAQFRTGRNLTLPGIEDMGAPAMTRIPHRIAVDPSYSILQLLSTAQQGLAEMGPFEHLGWHRIREISDDARAACDAAIHLTIMAGSNFVTAQLGEELGLKQVWSGKTTHVPFRFAVTTTPGGHVNADTKFDSGLVPVARMDRILRDFEQALCQLVEVDDAAKTVADIRFEDDWGQASVQSNDVSAGSAQARARAIQQVEWQEAGSGK</sequence>
<dbReference type="SUPFAM" id="SSF47336">
    <property type="entry name" value="ACP-like"/>
    <property type="match status" value="2"/>
</dbReference>
<dbReference type="Gene3D" id="3.30.559.30">
    <property type="entry name" value="Nonribosomal peptide synthetase, condensation domain"/>
    <property type="match status" value="2"/>
</dbReference>
<keyword evidence="7" id="KW-1185">Reference proteome</keyword>
<dbReference type="Gene3D" id="1.10.1200.10">
    <property type="entry name" value="ACP-like"/>
    <property type="match status" value="2"/>
</dbReference>
<dbReference type="PANTHER" id="PTHR45527">
    <property type="entry name" value="NONRIBOSOMAL PEPTIDE SYNTHETASE"/>
    <property type="match status" value="1"/>
</dbReference>
<organism evidence="6 7">
    <name type="scientific">Aspergillus phoenicis ATCC 13157</name>
    <dbReference type="NCBI Taxonomy" id="1353007"/>
    <lineage>
        <taxon>Eukaryota</taxon>
        <taxon>Fungi</taxon>
        <taxon>Dikarya</taxon>
        <taxon>Ascomycota</taxon>
        <taxon>Pezizomycotina</taxon>
        <taxon>Eurotiomycetes</taxon>
        <taxon>Eurotiomycetidae</taxon>
        <taxon>Eurotiales</taxon>
        <taxon>Aspergillaceae</taxon>
        <taxon>Aspergillus</taxon>
    </lineage>
</organism>
<feature type="domain" description="Carrier" evidence="5">
    <location>
        <begin position="1698"/>
        <end position="1772"/>
    </location>
</feature>
<dbReference type="PROSITE" id="PS00455">
    <property type="entry name" value="AMP_BINDING"/>
    <property type="match status" value="1"/>
</dbReference>
<dbReference type="InterPro" id="IPR001242">
    <property type="entry name" value="Condensation_dom"/>
</dbReference>
<evidence type="ECO:0000256" key="1">
    <source>
        <dbReference type="ARBA" id="ARBA00022450"/>
    </source>
</evidence>
<dbReference type="InterPro" id="IPR010071">
    <property type="entry name" value="AA_adenyl_dom"/>
</dbReference>
<dbReference type="InterPro" id="IPR023213">
    <property type="entry name" value="CAT-like_dom_sf"/>
</dbReference>
<keyword evidence="2" id="KW-0597">Phosphoprotein</keyword>
<dbReference type="Gene3D" id="3.40.50.12780">
    <property type="entry name" value="N-terminal domain of ligase-like"/>
    <property type="match status" value="2"/>
</dbReference>
<keyword evidence="1" id="KW-0596">Phosphopantetheine</keyword>
<dbReference type="PANTHER" id="PTHR45527:SF1">
    <property type="entry name" value="FATTY ACID SYNTHASE"/>
    <property type="match status" value="1"/>
</dbReference>
<dbReference type="InterPro" id="IPR042099">
    <property type="entry name" value="ANL_N_sf"/>
</dbReference>
<dbReference type="Pfam" id="PF00668">
    <property type="entry name" value="Condensation"/>
    <property type="match status" value="2"/>
</dbReference>
<dbReference type="NCBIfam" id="TIGR01733">
    <property type="entry name" value="AA-adenyl-dom"/>
    <property type="match status" value="2"/>
</dbReference>
<evidence type="ECO:0000313" key="7">
    <source>
        <dbReference type="Proteomes" id="UP000254937"/>
    </source>
</evidence>
<dbReference type="SUPFAM" id="SSF52777">
    <property type="entry name" value="CoA-dependent acyltransferases"/>
    <property type="match status" value="4"/>
</dbReference>
<dbReference type="GO" id="GO:0044550">
    <property type="term" value="P:secondary metabolite biosynthetic process"/>
    <property type="evidence" value="ECO:0007669"/>
    <property type="project" value="TreeGrafter"/>
</dbReference>
<dbReference type="Proteomes" id="UP000254937">
    <property type="component" value="Unassembled WGS sequence"/>
</dbReference>